<evidence type="ECO:0000313" key="3">
    <source>
        <dbReference type="Proteomes" id="UP000038009"/>
    </source>
</evidence>
<evidence type="ECO:0000256" key="1">
    <source>
        <dbReference type="SAM" id="Phobius"/>
    </source>
</evidence>
<keyword evidence="3" id="KW-1185">Reference proteome</keyword>
<feature type="transmembrane region" description="Helical" evidence="1">
    <location>
        <begin position="275"/>
        <end position="300"/>
    </location>
</feature>
<dbReference type="Proteomes" id="UP000038009">
    <property type="component" value="Unassembled WGS sequence"/>
</dbReference>
<evidence type="ECO:0000313" key="2">
    <source>
        <dbReference type="EMBL" id="KPI83984.1"/>
    </source>
</evidence>
<accession>A0A0N1IID8</accession>
<sequence length="310" mass="35469">MDMQYLRMFVRRYLVHTSEGNNPRQVPLYAFVTVRGACPNVDRELVNQIAREELPGLMKVDRAIEKDKKRQQSREILQEQAIREYRAPPGLFSNTGVLYLTNTPQSTFVSAISVMFFTIIFAVFLIVSRAVTADPLIVAYVSQITHFLVVSLCVWIVASVTIGVHAIHMHIPLSDNQWLLTVRAVMTLAAVTCVILSLVPLMGRMRNQSLYNFLAFRAGSLLCDFYRQHQCSGFTSSCIDLYYRDPQLCKNCSSTLDFSTICYYELWSQLQIVCIPLLVFCVFILLALALSIFQFVRLWLIARTLRNQNI</sequence>
<keyword evidence="1" id="KW-0472">Membrane</keyword>
<gene>
    <name evidence="2" type="ORF">ABL78_6959</name>
</gene>
<proteinExistence type="predicted"/>
<name>A0A0N1IID8_LEPSE</name>
<keyword evidence="1" id="KW-1133">Transmembrane helix</keyword>
<comment type="caution">
    <text evidence="2">The sequence shown here is derived from an EMBL/GenBank/DDBJ whole genome shotgun (WGS) entry which is preliminary data.</text>
</comment>
<organism evidence="2 3">
    <name type="scientific">Leptomonas seymouri</name>
    <dbReference type="NCBI Taxonomy" id="5684"/>
    <lineage>
        <taxon>Eukaryota</taxon>
        <taxon>Discoba</taxon>
        <taxon>Euglenozoa</taxon>
        <taxon>Kinetoplastea</taxon>
        <taxon>Metakinetoplastina</taxon>
        <taxon>Trypanosomatida</taxon>
        <taxon>Trypanosomatidae</taxon>
        <taxon>Leishmaniinae</taxon>
        <taxon>Leptomonas</taxon>
    </lineage>
</organism>
<dbReference type="AlphaFoldDB" id="A0A0N1IID8"/>
<feature type="transmembrane region" description="Helical" evidence="1">
    <location>
        <begin position="147"/>
        <end position="168"/>
    </location>
</feature>
<dbReference type="EMBL" id="LJSK01000302">
    <property type="protein sequence ID" value="KPI83984.1"/>
    <property type="molecule type" value="Genomic_DNA"/>
</dbReference>
<dbReference type="VEuPathDB" id="TriTrypDB:Lsey_0302_0010"/>
<feature type="transmembrane region" description="Helical" evidence="1">
    <location>
        <begin position="180"/>
        <end position="202"/>
    </location>
</feature>
<feature type="transmembrane region" description="Helical" evidence="1">
    <location>
        <begin position="108"/>
        <end position="127"/>
    </location>
</feature>
<dbReference type="OrthoDB" id="265961at2759"/>
<reference evidence="2 3" key="1">
    <citation type="journal article" date="2015" name="PLoS Pathog.">
        <title>Leptomonas seymouri: Adaptations to the Dixenous Life Cycle Analyzed by Genome Sequencing, Transcriptome Profiling and Co-infection with Leishmania donovani.</title>
        <authorList>
            <person name="Kraeva N."/>
            <person name="Butenko A."/>
            <person name="Hlavacova J."/>
            <person name="Kostygov A."/>
            <person name="Myskova J."/>
            <person name="Grybchuk D."/>
            <person name="Lestinova T."/>
            <person name="Votypka J."/>
            <person name="Volf P."/>
            <person name="Opperdoes F."/>
            <person name="Flegontov P."/>
            <person name="Lukes J."/>
            <person name="Yurchenko V."/>
        </authorList>
    </citation>
    <scope>NUCLEOTIDE SEQUENCE [LARGE SCALE GENOMIC DNA]</scope>
    <source>
        <strain evidence="2 3">ATCC 30220</strain>
    </source>
</reference>
<keyword evidence="1" id="KW-0812">Transmembrane</keyword>
<protein>
    <submittedName>
        <fullName evidence="2">Uncharacterized protein</fullName>
    </submittedName>
</protein>